<feature type="signal peptide" evidence="6">
    <location>
        <begin position="1"/>
        <end position="18"/>
    </location>
</feature>
<dbReference type="Proteomes" id="UP000285146">
    <property type="component" value="Unassembled WGS sequence"/>
</dbReference>
<dbReference type="PANTHER" id="PTHR42973">
    <property type="entry name" value="BINDING OXIDOREDUCTASE, PUTATIVE (AFU_ORTHOLOGUE AFUA_1G17690)-RELATED"/>
    <property type="match status" value="1"/>
</dbReference>
<dbReference type="OrthoDB" id="415825at2759"/>
<comment type="cofactor">
    <cofactor evidence="1">
        <name>FAD</name>
        <dbReference type="ChEBI" id="CHEBI:57692"/>
    </cofactor>
</comment>
<dbReference type="InterPro" id="IPR050416">
    <property type="entry name" value="FAD-linked_Oxidoreductase"/>
</dbReference>
<dbReference type="GO" id="GO:0071949">
    <property type="term" value="F:FAD binding"/>
    <property type="evidence" value="ECO:0007669"/>
    <property type="project" value="InterPro"/>
</dbReference>
<dbReference type="STRING" id="1230097.A0A423VGQ3"/>
<dbReference type="Gene3D" id="3.40.462.20">
    <property type="match status" value="1"/>
</dbReference>
<dbReference type="InterPro" id="IPR016166">
    <property type="entry name" value="FAD-bd_PCMH"/>
</dbReference>
<evidence type="ECO:0000256" key="5">
    <source>
        <dbReference type="ARBA" id="ARBA00023002"/>
    </source>
</evidence>
<keyword evidence="9" id="KW-1185">Reference proteome</keyword>
<keyword evidence="4" id="KW-0274">FAD</keyword>
<evidence type="ECO:0000313" key="9">
    <source>
        <dbReference type="Proteomes" id="UP000285146"/>
    </source>
</evidence>
<evidence type="ECO:0000259" key="7">
    <source>
        <dbReference type="PROSITE" id="PS51387"/>
    </source>
</evidence>
<sequence length="516" mass="56148">MILNLSNILAFLPAVTTAFPTPFSRGNDLIEALEKRQGLQSVAGNFSTGAKIYTPDWPAFANETGRWSTYDAPNFDLLFIPETEDDIAVALRYLTSHNVPFLTQGGGHGYSPTLRVIQNAVQINMENFNQISMNPDNTISIGGAAHFGDVYAVAYAAGRELTLGSCPCVGTTGATLGGGHGRLQGKHGLSADALIAMRIVLGNGTIVEASESSNPDLFWGMRGAGQNFGAVVKSTYQTYPAENNGRHYNADMVFSDDSLEGVLETINHLIPGLDPALAMDLILFTDPSSMAHLIYLNLVYAGPQEQGEVYANHFATTGNRTHKRLAINRLANNATELTFAELPYQSAGGSIAAACARGYRQNTYSLNTLDFDVENTRALWESYKAFTDANTGAAGSLLLFEVFGQQAVVSANAAATAVGNRDKANVLALFEMIYSQEDDDVAAAADQWARGWRDTFSDPDLSGYDRLYVYQNYAHGDEPLQALYGYEPWRMKKLQKLKRTYDPTDSFSGYHAIPLR</sequence>
<dbReference type="Gene3D" id="3.30.465.10">
    <property type="match status" value="1"/>
</dbReference>
<feature type="chain" id="PRO_5019369249" description="FAD-binding PCMH-type domain-containing protein" evidence="6">
    <location>
        <begin position="19"/>
        <end position="516"/>
    </location>
</feature>
<dbReference type="PANTHER" id="PTHR42973:SF9">
    <property type="entry name" value="FAD-BINDING PCMH-TYPE DOMAIN-CONTAINING PROTEIN-RELATED"/>
    <property type="match status" value="1"/>
</dbReference>
<keyword evidence="6" id="KW-0732">Signal</keyword>
<organism evidence="8 9">
    <name type="scientific">Cytospora leucostoma</name>
    <dbReference type="NCBI Taxonomy" id="1230097"/>
    <lineage>
        <taxon>Eukaryota</taxon>
        <taxon>Fungi</taxon>
        <taxon>Dikarya</taxon>
        <taxon>Ascomycota</taxon>
        <taxon>Pezizomycotina</taxon>
        <taxon>Sordariomycetes</taxon>
        <taxon>Sordariomycetidae</taxon>
        <taxon>Diaporthales</taxon>
        <taxon>Cytosporaceae</taxon>
        <taxon>Cytospora</taxon>
    </lineage>
</organism>
<gene>
    <name evidence="8" type="ORF">VPNG_09783</name>
</gene>
<evidence type="ECO:0000256" key="6">
    <source>
        <dbReference type="SAM" id="SignalP"/>
    </source>
</evidence>
<dbReference type="Pfam" id="PF01565">
    <property type="entry name" value="FAD_binding_4"/>
    <property type="match status" value="1"/>
</dbReference>
<dbReference type="GO" id="GO:0016491">
    <property type="term" value="F:oxidoreductase activity"/>
    <property type="evidence" value="ECO:0007669"/>
    <property type="project" value="UniProtKB-KW"/>
</dbReference>
<dbReference type="InterPro" id="IPR016169">
    <property type="entry name" value="FAD-bd_PCMH_sub2"/>
</dbReference>
<evidence type="ECO:0000313" key="8">
    <source>
        <dbReference type="EMBL" id="ROV90141.1"/>
    </source>
</evidence>
<protein>
    <recommendedName>
        <fullName evidence="7">FAD-binding PCMH-type domain-containing protein</fullName>
    </recommendedName>
</protein>
<dbReference type="InterPro" id="IPR006094">
    <property type="entry name" value="Oxid_FAD_bind_N"/>
</dbReference>
<keyword evidence="3" id="KW-0285">Flavoprotein</keyword>
<evidence type="ECO:0000256" key="1">
    <source>
        <dbReference type="ARBA" id="ARBA00001974"/>
    </source>
</evidence>
<dbReference type="InterPro" id="IPR036318">
    <property type="entry name" value="FAD-bd_PCMH-like_sf"/>
</dbReference>
<dbReference type="AlphaFoldDB" id="A0A423VGQ3"/>
<dbReference type="InParanoid" id="A0A423VGQ3"/>
<dbReference type="EMBL" id="LKEB01000100">
    <property type="protein sequence ID" value="ROV90141.1"/>
    <property type="molecule type" value="Genomic_DNA"/>
</dbReference>
<proteinExistence type="inferred from homology"/>
<evidence type="ECO:0000256" key="2">
    <source>
        <dbReference type="ARBA" id="ARBA00005466"/>
    </source>
</evidence>
<accession>A0A423VGQ3</accession>
<reference evidence="8 9" key="1">
    <citation type="submission" date="2015-09" db="EMBL/GenBank/DDBJ databases">
        <title>Host preference determinants of Valsa canker pathogens revealed by comparative genomics.</title>
        <authorList>
            <person name="Yin Z."/>
            <person name="Huang L."/>
        </authorList>
    </citation>
    <scope>NUCLEOTIDE SEQUENCE [LARGE SCALE GENOMIC DNA]</scope>
    <source>
        <strain evidence="8 9">SXYLt</strain>
    </source>
</reference>
<name>A0A423VGQ3_9PEZI</name>
<evidence type="ECO:0000256" key="3">
    <source>
        <dbReference type="ARBA" id="ARBA00022630"/>
    </source>
</evidence>
<evidence type="ECO:0000256" key="4">
    <source>
        <dbReference type="ARBA" id="ARBA00022827"/>
    </source>
</evidence>
<comment type="similarity">
    <text evidence="2">Belongs to the oxygen-dependent FAD-linked oxidoreductase family.</text>
</comment>
<feature type="domain" description="FAD-binding PCMH-type" evidence="7">
    <location>
        <begin position="70"/>
        <end position="241"/>
    </location>
</feature>
<dbReference type="SUPFAM" id="SSF56176">
    <property type="entry name" value="FAD-binding/transporter-associated domain-like"/>
    <property type="match status" value="1"/>
</dbReference>
<dbReference type="PROSITE" id="PS51387">
    <property type="entry name" value="FAD_PCMH"/>
    <property type="match status" value="1"/>
</dbReference>
<comment type="caution">
    <text evidence="8">The sequence shown here is derived from an EMBL/GenBank/DDBJ whole genome shotgun (WGS) entry which is preliminary data.</text>
</comment>
<keyword evidence="5" id="KW-0560">Oxidoreductase</keyword>